<keyword evidence="1" id="KW-0472">Membrane</keyword>
<feature type="transmembrane region" description="Helical" evidence="1">
    <location>
        <begin position="66"/>
        <end position="90"/>
    </location>
</feature>
<evidence type="ECO:0000256" key="1">
    <source>
        <dbReference type="SAM" id="Phobius"/>
    </source>
</evidence>
<feature type="transmembrane region" description="Helical" evidence="1">
    <location>
        <begin position="30"/>
        <end position="46"/>
    </location>
</feature>
<sequence length="113" mass="12645">MDILKKIINSIVNDLIAFVSAVLEGIYKGSLFYAAVTFIMLVSSIASNTNEFIKYFLQASGADNPFHAWGLEVIKYYAFCVSGFIVLFFIRNTMRKSRSTTDYKGMGGSTLRD</sequence>
<organism evidence="2 3">
    <name type="scientific">Morganella morganii</name>
    <name type="common">Proteus morganii</name>
    <dbReference type="NCBI Taxonomy" id="582"/>
    <lineage>
        <taxon>Bacteria</taxon>
        <taxon>Pseudomonadati</taxon>
        <taxon>Pseudomonadota</taxon>
        <taxon>Gammaproteobacteria</taxon>
        <taxon>Enterobacterales</taxon>
        <taxon>Morganellaceae</taxon>
        <taxon>Morganella</taxon>
    </lineage>
</organism>
<dbReference type="OrthoDB" id="9976765at2"/>
<reference evidence="2 3" key="1">
    <citation type="submission" date="2017-08" db="EMBL/GenBank/DDBJ databases">
        <title>Draft genome sequence of pheromone producing symbiont Morganella morganii, of the female New Zealand grass grub Costelytra giveni.</title>
        <authorList>
            <person name="Laugraud A."/>
            <person name="Young S.D."/>
            <person name="Hurst M.H."/>
        </authorList>
    </citation>
    <scope>NUCLEOTIDE SEQUENCE [LARGE SCALE GENOMIC DNA]</scope>
    <source>
        <strain evidence="2 3">MMsCG</strain>
    </source>
</reference>
<name>A0A433ZPQ9_MORMO</name>
<evidence type="ECO:0000313" key="2">
    <source>
        <dbReference type="EMBL" id="RUT64107.1"/>
    </source>
</evidence>
<gene>
    <name evidence="2" type="ORF">CKG00_18420</name>
</gene>
<evidence type="ECO:0000313" key="3">
    <source>
        <dbReference type="Proteomes" id="UP000286908"/>
    </source>
</evidence>
<protein>
    <submittedName>
        <fullName evidence="2">Uncharacterized protein</fullName>
    </submittedName>
</protein>
<dbReference type="AlphaFoldDB" id="A0A433ZPQ9"/>
<comment type="caution">
    <text evidence="2">The sequence shown here is derived from an EMBL/GenBank/DDBJ whole genome shotgun (WGS) entry which is preliminary data.</text>
</comment>
<keyword evidence="1" id="KW-0812">Transmembrane</keyword>
<accession>A0A433ZPQ9</accession>
<keyword evidence="1" id="KW-1133">Transmembrane helix</keyword>
<dbReference type="Proteomes" id="UP000286908">
    <property type="component" value="Unassembled WGS sequence"/>
</dbReference>
<dbReference type="EMBL" id="NRQY01000005">
    <property type="protein sequence ID" value="RUT64107.1"/>
    <property type="molecule type" value="Genomic_DNA"/>
</dbReference>
<proteinExistence type="predicted"/>